<dbReference type="Gene3D" id="1.10.287.130">
    <property type="match status" value="1"/>
</dbReference>
<keyword evidence="11 15" id="KW-1133">Transmembrane helix</keyword>
<dbReference type="SUPFAM" id="SSF55874">
    <property type="entry name" value="ATPase domain of HSP90 chaperone/DNA topoisomerase II/histidine kinase"/>
    <property type="match status" value="1"/>
</dbReference>
<gene>
    <name evidence="17" type="ORF">EV644_13529</name>
</gene>
<dbReference type="InterPro" id="IPR003594">
    <property type="entry name" value="HATPase_dom"/>
</dbReference>
<evidence type="ECO:0000256" key="13">
    <source>
        <dbReference type="ARBA" id="ARBA00023136"/>
    </source>
</evidence>
<evidence type="ECO:0000256" key="4">
    <source>
        <dbReference type="ARBA" id="ARBA00022475"/>
    </source>
</evidence>
<dbReference type="PRINTS" id="PR00344">
    <property type="entry name" value="BCTRLSENSOR"/>
</dbReference>
<keyword evidence="10" id="KW-0067">ATP-binding</keyword>
<comment type="subcellular location">
    <subcellularLocation>
        <location evidence="2">Cell membrane</location>
        <topology evidence="2">Multi-pass membrane protein</topology>
    </subcellularLocation>
</comment>
<dbReference type="Gene3D" id="3.30.450.20">
    <property type="entry name" value="PAS domain"/>
    <property type="match status" value="2"/>
</dbReference>
<dbReference type="InterPro" id="IPR035965">
    <property type="entry name" value="PAS-like_dom_sf"/>
</dbReference>
<dbReference type="Gene3D" id="3.30.565.10">
    <property type="entry name" value="Histidine kinase-like ATPase, C-terminal domain"/>
    <property type="match status" value="1"/>
</dbReference>
<evidence type="ECO:0000313" key="17">
    <source>
        <dbReference type="EMBL" id="TCO10230.1"/>
    </source>
</evidence>
<evidence type="ECO:0000256" key="5">
    <source>
        <dbReference type="ARBA" id="ARBA00022553"/>
    </source>
</evidence>
<keyword evidence="18" id="KW-1185">Reference proteome</keyword>
<keyword evidence="13 15" id="KW-0472">Membrane</keyword>
<comment type="caution">
    <text evidence="17">The sequence shown here is derived from an EMBL/GenBank/DDBJ whole genome shotgun (WGS) entry which is preliminary data.</text>
</comment>
<dbReference type="InterPro" id="IPR016120">
    <property type="entry name" value="Sig_transdc_His_kin_SpoOB"/>
</dbReference>
<dbReference type="GO" id="GO:0016301">
    <property type="term" value="F:kinase activity"/>
    <property type="evidence" value="ECO:0007669"/>
    <property type="project" value="UniProtKB-KW"/>
</dbReference>
<evidence type="ECO:0000256" key="10">
    <source>
        <dbReference type="ARBA" id="ARBA00022840"/>
    </source>
</evidence>
<evidence type="ECO:0000256" key="9">
    <source>
        <dbReference type="ARBA" id="ARBA00022777"/>
    </source>
</evidence>
<dbReference type="InterPro" id="IPR000014">
    <property type="entry name" value="PAS"/>
</dbReference>
<dbReference type="EC" id="2.7.13.3" evidence="3"/>
<organism evidence="17 18">
    <name type="scientific">Kribbella orskensis</name>
    <dbReference type="NCBI Taxonomy" id="2512216"/>
    <lineage>
        <taxon>Bacteria</taxon>
        <taxon>Bacillati</taxon>
        <taxon>Actinomycetota</taxon>
        <taxon>Actinomycetes</taxon>
        <taxon>Propionibacteriales</taxon>
        <taxon>Kribbellaceae</taxon>
        <taxon>Kribbella</taxon>
    </lineage>
</organism>
<evidence type="ECO:0000256" key="3">
    <source>
        <dbReference type="ARBA" id="ARBA00012438"/>
    </source>
</evidence>
<dbReference type="InterPro" id="IPR050351">
    <property type="entry name" value="BphY/WalK/GraS-like"/>
</dbReference>
<evidence type="ECO:0000256" key="2">
    <source>
        <dbReference type="ARBA" id="ARBA00004651"/>
    </source>
</evidence>
<keyword evidence="8" id="KW-0547">Nucleotide-binding</keyword>
<keyword evidence="5" id="KW-0597">Phosphoprotein</keyword>
<keyword evidence="6" id="KW-0808">Transferase</keyword>
<proteinExistence type="predicted"/>
<sequence length="526" mass="56220">MQLLIVLIVLVGVAAVSLAQSNARFRDTEGRRALAVAERLAVTAGVREAAAAGARGAAGSDGAPDYVSQAQSVVESGRTFSGSTYVKVALRDRRIIASTDPVPQTSVARLQETDAFLGRSWMGRDEETGAALAMAPIINVETRETDGVVAVGRQYPSLLANLATATPNLLTYLGIASLLGVLGSLLLARTVKRQTLGLEPREITGLVEQREALLHGIKEGVLAVDLERRITMVNDEAAHLLGIPLTSAGRALVEVDDTGRLGEIFDGPEPATDRVLPLHGRVLTLNRMPVRSHGRHIGWVATFRDRTELLELQRELDLTRNTTDTLRAQAHEFSNRMHIVSGLIELGEYDDVRRYIQRIAADQTELTAGVTARVADPAVAALLIAKSSQAAERGVSFVVDQATWLPRLDERLATDVSTVLGNLVDNALDAAAGARDPFVAVEVVEHAGAVRIQVRDSGPGVDSAMQHRVFTHGFSTKDSESDDDHGIGLALVRVICRKRGGDVTVHNDSGAVFVATLPMLAKAAQA</sequence>
<evidence type="ECO:0000256" key="11">
    <source>
        <dbReference type="ARBA" id="ARBA00022989"/>
    </source>
</evidence>
<dbReference type="Pfam" id="PF02518">
    <property type="entry name" value="HATPase_c"/>
    <property type="match status" value="1"/>
</dbReference>
<dbReference type="SMART" id="SM00387">
    <property type="entry name" value="HATPase_c"/>
    <property type="match status" value="1"/>
</dbReference>
<feature type="domain" description="Histidine kinase" evidence="16">
    <location>
        <begin position="419"/>
        <end position="521"/>
    </location>
</feature>
<dbReference type="SUPFAM" id="SSF103190">
    <property type="entry name" value="Sensory domain-like"/>
    <property type="match status" value="1"/>
</dbReference>
<dbReference type="EMBL" id="SLWM01000035">
    <property type="protein sequence ID" value="TCO10230.1"/>
    <property type="molecule type" value="Genomic_DNA"/>
</dbReference>
<evidence type="ECO:0000256" key="15">
    <source>
        <dbReference type="SAM" id="Phobius"/>
    </source>
</evidence>
<keyword evidence="12" id="KW-0902">Two-component regulatory system</keyword>
<dbReference type="InterPro" id="IPR004358">
    <property type="entry name" value="Sig_transdc_His_kin-like_C"/>
</dbReference>
<accession>A0ABY2B7M9</accession>
<dbReference type="InterPro" id="IPR005467">
    <property type="entry name" value="His_kinase_dom"/>
</dbReference>
<dbReference type="InterPro" id="IPR029151">
    <property type="entry name" value="Sensor-like_sf"/>
</dbReference>
<keyword evidence="9 17" id="KW-0418">Kinase</keyword>
<name>A0ABY2B7M9_9ACTN</name>
<dbReference type="PROSITE" id="PS50109">
    <property type="entry name" value="HIS_KIN"/>
    <property type="match status" value="1"/>
</dbReference>
<dbReference type="SUPFAM" id="SSF55890">
    <property type="entry name" value="Sporulation response regulatory protein Spo0B"/>
    <property type="match status" value="1"/>
</dbReference>
<evidence type="ECO:0000256" key="8">
    <source>
        <dbReference type="ARBA" id="ARBA00022741"/>
    </source>
</evidence>
<dbReference type="Pfam" id="PF13188">
    <property type="entry name" value="PAS_8"/>
    <property type="match status" value="1"/>
</dbReference>
<comment type="catalytic activity">
    <reaction evidence="1">
        <text>ATP + protein L-histidine = ADP + protein N-phospho-L-histidine.</text>
        <dbReference type="EC" id="2.7.13.3"/>
    </reaction>
</comment>
<protein>
    <recommendedName>
        <fullName evidence="14">Sensor-like histidine kinase SenX3</fullName>
        <ecNumber evidence="3">2.7.13.3</ecNumber>
    </recommendedName>
</protein>
<keyword evidence="7 15" id="KW-0812">Transmembrane</keyword>
<dbReference type="PANTHER" id="PTHR42878:SF14">
    <property type="entry name" value="OSMOLARITY TWO-COMPONENT SYSTEM PROTEIN SSK1"/>
    <property type="match status" value="1"/>
</dbReference>
<evidence type="ECO:0000256" key="7">
    <source>
        <dbReference type="ARBA" id="ARBA00022692"/>
    </source>
</evidence>
<keyword evidence="4" id="KW-1003">Cell membrane</keyword>
<dbReference type="Pfam" id="PF14689">
    <property type="entry name" value="SPOB_a"/>
    <property type="match status" value="1"/>
</dbReference>
<dbReference type="InterPro" id="IPR036890">
    <property type="entry name" value="HATPase_C_sf"/>
</dbReference>
<reference evidence="17 18" key="1">
    <citation type="journal article" date="2015" name="Stand. Genomic Sci.">
        <title>Genomic Encyclopedia of Bacterial and Archaeal Type Strains, Phase III: the genomes of soil and plant-associated and newly described type strains.</title>
        <authorList>
            <person name="Whitman W.B."/>
            <person name="Woyke T."/>
            <person name="Klenk H.P."/>
            <person name="Zhou Y."/>
            <person name="Lilburn T.G."/>
            <person name="Beck B.J."/>
            <person name="De Vos P."/>
            <person name="Vandamme P."/>
            <person name="Eisen J.A."/>
            <person name="Garrity G."/>
            <person name="Hugenholtz P."/>
            <person name="Kyrpides N.C."/>
        </authorList>
    </citation>
    <scope>NUCLEOTIDE SEQUENCE [LARGE SCALE GENOMIC DNA]</scope>
    <source>
        <strain evidence="17 18">VKM Ac-2538</strain>
    </source>
</reference>
<dbReference type="SUPFAM" id="SSF55785">
    <property type="entry name" value="PYP-like sensor domain (PAS domain)"/>
    <property type="match status" value="1"/>
</dbReference>
<evidence type="ECO:0000259" key="16">
    <source>
        <dbReference type="PROSITE" id="PS50109"/>
    </source>
</evidence>
<evidence type="ECO:0000256" key="12">
    <source>
        <dbReference type="ARBA" id="ARBA00023012"/>
    </source>
</evidence>
<dbReference type="PANTHER" id="PTHR42878">
    <property type="entry name" value="TWO-COMPONENT HISTIDINE KINASE"/>
    <property type="match status" value="1"/>
</dbReference>
<feature type="transmembrane region" description="Helical" evidence="15">
    <location>
        <begin position="169"/>
        <end position="188"/>
    </location>
</feature>
<dbReference type="Proteomes" id="UP000295818">
    <property type="component" value="Unassembled WGS sequence"/>
</dbReference>
<evidence type="ECO:0000256" key="6">
    <source>
        <dbReference type="ARBA" id="ARBA00022679"/>
    </source>
</evidence>
<dbReference type="InterPro" id="IPR039506">
    <property type="entry name" value="SPOB_a"/>
</dbReference>
<evidence type="ECO:0000313" key="18">
    <source>
        <dbReference type="Proteomes" id="UP000295818"/>
    </source>
</evidence>
<evidence type="ECO:0000256" key="14">
    <source>
        <dbReference type="ARBA" id="ARBA00039401"/>
    </source>
</evidence>
<evidence type="ECO:0000256" key="1">
    <source>
        <dbReference type="ARBA" id="ARBA00000085"/>
    </source>
</evidence>